<dbReference type="OrthoDB" id="9791898at2"/>
<protein>
    <recommendedName>
        <fullName evidence="3">Phosphoribosyl-ATP pyrophosphohydrolase</fullName>
    </recommendedName>
</protein>
<name>A0A0F5Q3Y9_9HYPH</name>
<gene>
    <name evidence="1" type="ORF">WH87_16150</name>
</gene>
<evidence type="ECO:0000313" key="1">
    <source>
        <dbReference type="EMBL" id="KKC35580.1"/>
    </source>
</evidence>
<dbReference type="CDD" id="cd11538">
    <property type="entry name" value="NTP-PPase_u1"/>
    <property type="match status" value="1"/>
</dbReference>
<reference evidence="1 2" key="1">
    <citation type="submission" date="2015-03" db="EMBL/GenBank/DDBJ databases">
        <authorList>
            <person name="Lepp D."/>
            <person name="Hassan Y.I."/>
            <person name="Li X.-Z."/>
            <person name="Zhou T."/>
        </authorList>
    </citation>
    <scope>NUCLEOTIDE SEQUENCE [LARGE SCALE GENOMIC DNA]</scope>
    <source>
        <strain evidence="1 2">E84</strain>
    </source>
</reference>
<dbReference type="STRING" id="1293439.WH87_16150"/>
<dbReference type="Gene3D" id="1.10.287.1080">
    <property type="entry name" value="MazG-like"/>
    <property type="match status" value="1"/>
</dbReference>
<proteinExistence type="predicted"/>
<dbReference type="SUPFAM" id="SSF101386">
    <property type="entry name" value="all-alpha NTP pyrophosphatases"/>
    <property type="match status" value="1"/>
</dbReference>
<organism evidence="1 2">
    <name type="scientific">Devosia epidermidihirudinis</name>
    <dbReference type="NCBI Taxonomy" id="1293439"/>
    <lineage>
        <taxon>Bacteria</taxon>
        <taxon>Pseudomonadati</taxon>
        <taxon>Pseudomonadota</taxon>
        <taxon>Alphaproteobacteria</taxon>
        <taxon>Hyphomicrobiales</taxon>
        <taxon>Devosiaceae</taxon>
        <taxon>Devosia</taxon>
    </lineage>
</organism>
<dbReference type="RefSeq" id="WP_046140521.1">
    <property type="nucleotide sequence ID" value="NZ_LANJ01000045.1"/>
</dbReference>
<dbReference type="AlphaFoldDB" id="A0A0F5Q3Y9"/>
<sequence length="104" mass="11682">MTGLSELADKLALVSDIYAERFEIERSADWYLLKLQEELGELTAEHLKGTGRGRLKGADAAEIRVALEDEAADVLAMLLLFARHNKIDLDAALARKWLRYLPQS</sequence>
<evidence type="ECO:0008006" key="3">
    <source>
        <dbReference type="Google" id="ProtNLM"/>
    </source>
</evidence>
<evidence type="ECO:0000313" key="2">
    <source>
        <dbReference type="Proteomes" id="UP000033411"/>
    </source>
</evidence>
<dbReference type="Proteomes" id="UP000033411">
    <property type="component" value="Unassembled WGS sequence"/>
</dbReference>
<dbReference type="PATRIC" id="fig|1293439.3.peg.3292"/>
<comment type="caution">
    <text evidence="1">The sequence shown here is derived from an EMBL/GenBank/DDBJ whole genome shotgun (WGS) entry which is preliminary data.</text>
</comment>
<accession>A0A0F5Q3Y9</accession>
<dbReference type="EMBL" id="LANJ01000045">
    <property type="protein sequence ID" value="KKC35580.1"/>
    <property type="molecule type" value="Genomic_DNA"/>
</dbReference>
<keyword evidence="2" id="KW-1185">Reference proteome</keyword>